<dbReference type="SMART" id="SM00739">
    <property type="entry name" value="KOW"/>
    <property type="match status" value="1"/>
</dbReference>
<dbReference type="GO" id="GO:1990904">
    <property type="term" value="C:ribonucleoprotein complex"/>
    <property type="evidence" value="ECO:0007669"/>
    <property type="project" value="UniProtKB-KW"/>
</dbReference>
<geneLocation type="plastid" evidence="8"/>
<dbReference type="Gene3D" id="2.30.30.30">
    <property type="match status" value="1"/>
</dbReference>
<dbReference type="EMBL" id="MK814735">
    <property type="protein sequence ID" value="QCI08608.1"/>
    <property type="molecule type" value="Genomic_DNA"/>
</dbReference>
<dbReference type="Pfam" id="PF17136">
    <property type="entry name" value="ribosomal_L24"/>
    <property type="match status" value="1"/>
</dbReference>
<dbReference type="GO" id="GO:0003735">
    <property type="term" value="F:structural constituent of ribosome"/>
    <property type="evidence" value="ECO:0007669"/>
    <property type="project" value="InterPro"/>
</dbReference>
<dbReference type="GO" id="GO:0006412">
    <property type="term" value="P:translation"/>
    <property type="evidence" value="ECO:0007669"/>
    <property type="project" value="InterPro"/>
</dbReference>
<proteinExistence type="inferred from homology"/>
<accession>A0A4D6X1A0</accession>
<evidence type="ECO:0000313" key="8">
    <source>
        <dbReference type="EMBL" id="QCI08608.1"/>
    </source>
</evidence>
<protein>
    <recommendedName>
        <fullName evidence="5">Large ribosomal subunit protein uL24c</fullName>
    </recommendedName>
    <alternativeName>
        <fullName evidence="6">50S ribosomal protein L24, chloroplastic</fullName>
    </alternativeName>
</protein>
<keyword evidence="4" id="KW-0687">Ribonucleoprotein</keyword>
<keyword evidence="3 8" id="KW-0689">Ribosomal protein</keyword>
<comment type="similarity">
    <text evidence="2">Belongs to the universal ribosomal protein uL24 family.</text>
</comment>
<evidence type="ECO:0000256" key="5">
    <source>
        <dbReference type="ARBA" id="ARBA00035282"/>
    </source>
</evidence>
<dbReference type="GO" id="GO:0005840">
    <property type="term" value="C:ribosome"/>
    <property type="evidence" value="ECO:0007669"/>
    <property type="project" value="UniProtKB-KW"/>
</dbReference>
<dbReference type="InterPro" id="IPR005824">
    <property type="entry name" value="KOW"/>
</dbReference>
<keyword evidence="8" id="KW-0934">Plastid</keyword>
<dbReference type="CDD" id="cd06089">
    <property type="entry name" value="KOW_RPL26"/>
    <property type="match status" value="1"/>
</dbReference>
<dbReference type="InterPro" id="IPR008991">
    <property type="entry name" value="Translation_prot_SH3-like_sf"/>
</dbReference>
<evidence type="ECO:0000256" key="2">
    <source>
        <dbReference type="ARBA" id="ARBA00010618"/>
    </source>
</evidence>
<dbReference type="SUPFAM" id="SSF50104">
    <property type="entry name" value="Translation proteins SH3-like domain"/>
    <property type="match status" value="1"/>
</dbReference>
<organism evidence="8">
    <name type="scientific">Spermothamnion repens</name>
    <dbReference type="NCBI Taxonomy" id="31383"/>
    <lineage>
        <taxon>Eukaryota</taxon>
        <taxon>Rhodophyta</taxon>
        <taxon>Florideophyceae</taxon>
        <taxon>Rhodymeniophycidae</taxon>
        <taxon>Ceramiales</taxon>
        <taxon>Ceramiaceae</taxon>
        <taxon>Spermothamnion</taxon>
    </lineage>
</organism>
<dbReference type="Pfam" id="PF00467">
    <property type="entry name" value="KOW"/>
    <property type="match status" value="1"/>
</dbReference>
<sequence>MKIKVGDKVQIISGRYKNEISTVKKILHKKDSLIIENINIYTKHIKPKQNKEIGEIKKIEKPIHRSNIKKYHDLTNNISNN</sequence>
<dbReference type="InterPro" id="IPR057264">
    <property type="entry name" value="Ribosomal_uL24_C"/>
</dbReference>
<evidence type="ECO:0000256" key="4">
    <source>
        <dbReference type="ARBA" id="ARBA00023274"/>
    </source>
</evidence>
<feature type="domain" description="KOW" evidence="7">
    <location>
        <begin position="2"/>
        <end position="29"/>
    </location>
</feature>
<dbReference type="InterPro" id="IPR003256">
    <property type="entry name" value="Ribosomal_uL24"/>
</dbReference>
<comment type="function">
    <text evidence="1">One of two assembly initiator proteins, it binds directly to the 5'-end of the 23S rRNA, where it nucleates assembly of the 50S subunit.</text>
</comment>
<evidence type="ECO:0000259" key="7">
    <source>
        <dbReference type="SMART" id="SM00739"/>
    </source>
</evidence>
<evidence type="ECO:0000256" key="6">
    <source>
        <dbReference type="ARBA" id="ARBA00035361"/>
    </source>
</evidence>
<dbReference type="AlphaFoldDB" id="A0A4D6X1A0"/>
<reference evidence="8" key="1">
    <citation type="journal article" date="2019" name="Mol. Phylogenet. Evol.">
        <title>Morphological evolution and classification of the red algal order Ceramiales inferred using plastid phylogenomics.</title>
        <authorList>
            <person name="Diaz-Tapia P."/>
            <person name="Pasella M.M."/>
            <person name="Verbruggen H."/>
            <person name="Maggs C.A."/>
        </authorList>
    </citation>
    <scope>NUCLEOTIDE SEQUENCE</scope>
    <source>
        <strain evidence="8">PD2951</strain>
    </source>
</reference>
<dbReference type="PANTHER" id="PTHR12903">
    <property type="entry name" value="MITOCHONDRIAL RIBOSOMAL PROTEIN L24"/>
    <property type="match status" value="1"/>
</dbReference>
<gene>
    <name evidence="8" type="primary">rpl24</name>
</gene>
<dbReference type="HAMAP" id="MF_01326_B">
    <property type="entry name" value="Ribosomal_uL24_B"/>
    <property type="match status" value="1"/>
</dbReference>
<dbReference type="InterPro" id="IPR041988">
    <property type="entry name" value="Ribosomal_uL24_KOW"/>
</dbReference>
<dbReference type="InterPro" id="IPR014722">
    <property type="entry name" value="Rib_uL2_dom2"/>
</dbReference>
<name>A0A4D6X1A0_9FLOR</name>
<dbReference type="NCBIfam" id="TIGR01079">
    <property type="entry name" value="rplX_bact"/>
    <property type="match status" value="1"/>
</dbReference>
<evidence type="ECO:0000256" key="1">
    <source>
        <dbReference type="ARBA" id="ARBA00004072"/>
    </source>
</evidence>
<dbReference type="GO" id="GO:0003723">
    <property type="term" value="F:RNA binding"/>
    <property type="evidence" value="ECO:0007669"/>
    <property type="project" value="InterPro"/>
</dbReference>
<evidence type="ECO:0000256" key="3">
    <source>
        <dbReference type="ARBA" id="ARBA00022980"/>
    </source>
</evidence>
<reference evidence="8" key="2">
    <citation type="submission" date="2019-04" db="EMBL/GenBank/DDBJ databases">
        <authorList>
            <person name="Pasella M."/>
        </authorList>
    </citation>
    <scope>NUCLEOTIDE SEQUENCE</scope>
    <source>
        <strain evidence="8">PD2951</strain>
    </source>
</reference>